<dbReference type="Proteomes" id="UP000033618">
    <property type="component" value="Unassembled WGS sequence"/>
</dbReference>
<feature type="region of interest" description="Disordered" evidence="5">
    <location>
        <begin position="270"/>
        <end position="292"/>
    </location>
</feature>
<sequence length="337" mass="35968">MDTRYLRSLLSVIDTGSIAEAARTEGLTPAAVGQRIQALERQLGVLLMSRARHTARPTEACLNLVPRARHIVCEAARLAADIDPGGVRGTLRVGAISTALTGWMPSMLRTLTADAPGIRPMITPGTSRELYEAVATGSLDAALLVAPPFAVPKTLQAITLCEEPLVLVTPLHGPNHIDGDGEIAHARLQDLPYIRYDPQAWGGRHAAQWLDDHGLAPSVVCDLDALETIVMLVSDGVGVSLLPQWQGIARLAQGCRWTRLAVAHRQATENRLGNATSKSKARQPLTVSGTDEGEGRYARRIVLLQSSHPERPGMLTALAQALGIESTGLVSTNGNAR</sequence>
<evidence type="ECO:0000256" key="3">
    <source>
        <dbReference type="ARBA" id="ARBA00023125"/>
    </source>
</evidence>
<evidence type="ECO:0000256" key="5">
    <source>
        <dbReference type="SAM" id="MobiDB-lite"/>
    </source>
</evidence>
<dbReference type="PANTHER" id="PTHR30126">
    <property type="entry name" value="HTH-TYPE TRANSCRIPTIONAL REGULATOR"/>
    <property type="match status" value="1"/>
</dbReference>
<dbReference type="OrthoDB" id="9133980at2"/>
<dbReference type="InterPro" id="IPR000847">
    <property type="entry name" value="LysR_HTH_N"/>
</dbReference>
<name>A0A0F5JWW4_9BURK</name>
<evidence type="ECO:0000259" key="6">
    <source>
        <dbReference type="PROSITE" id="PS50931"/>
    </source>
</evidence>
<accession>A0A0F5JWW4</accession>
<dbReference type="EMBL" id="LAQU01000023">
    <property type="protein sequence ID" value="KKB62200.1"/>
    <property type="molecule type" value="Genomic_DNA"/>
</dbReference>
<comment type="caution">
    <text evidence="7">The sequence shown here is derived from an EMBL/GenBank/DDBJ whole genome shotgun (WGS) entry which is preliminary data.</text>
</comment>
<gene>
    <name evidence="7" type="ORF">WM40_18875</name>
</gene>
<dbReference type="Pfam" id="PF00126">
    <property type="entry name" value="HTH_1"/>
    <property type="match status" value="1"/>
</dbReference>
<comment type="similarity">
    <text evidence="1">Belongs to the LysR transcriptional regulatory family.</text>
</comment>
<evidence type="ECO:0000256" key="2">
    <source>
        <dbReference type="ARBA" id="ARBA00023015"/>
    </source>
</evidence>
<dbReference type="Gene3D" id="3.40.190.10">
    <property type="entry name" value="Periplasmic binding protein-like II"/>
    <property type="match status" value="2"/>
</dbReference>
<dbReference type="SUPFAM" id="SSF46785">
    <property type="entry name" value="Winged helix' DNA-binding domain"/>
    <property type="match status" value="1"/>
</dbReference>
<keyword evidence="2" id="KW-0805">Transcription regulation</keyword>
<evidence type="ECO:0000313" key="8">
    <source>
        <dbReference type="Proteomes" id="UP000033618"/>
    </source>
</evidence>
<evidence type="ECO:0000256" key="4">
    <source>
        <dbReference type="ARBA" id="ARBA00023163"/>
    </source>
</evidence>
<organism evidence="7 8">
    <name type="scientific">Robbsia andropogonis</name>
    <dbReference type="NCBI Taxonomy" id="28092"/>
    <lineage>
        <taxon>Bacteria</taxon>
        <taxon>Pseudomonadati</taxon>
        <taxon>Pseudomonadota</taxon>
        <taxon>Betaproteobacteria</taxon>
        <taxon>Burkholderiales</taxon>
        <taxon>Burkholderiaceae</taxon>
        <taxon>Robbsia</taxon>
    </lineage>
</organism>
<dbReference type="PATRIC" id="fig|28092.6.peg.4429"/>
<keyword evidence="8" id="KW-1185">Reference proteome</keyword>
<evidence type="ECO:0000313" key="7">
    <source>
        <dbReference type="EMBL" id="KKB62200.1"/>
    </source>
</evidence>
<dbReference type="STRING" id="28092.WM40_18875"/>
<reference evidence="7 8" key="1">
    <citation type="submission" date="2015-03" db="EMBL/GenBank/DDBJ databases">
        <title>Draft Genome Sequence of Burkholderia andropogonis type strain ICMP2807, isolated from Sorghum bicolor.</title>
        <authorList>
            <person name="Lopes-Santos L."/>
            <person name="Castro D.B."/>
            <person name="Ottoboni L.M."/>
            <person name="Park D."/>
            <person name="Weirc B.S."/>
            <person name="Destefano S.A."/>
        </authorList>
    </citation>
    <scope>NUCLEOTIDE SEQUENCE [LARGE SCALE GENOMIC DNA]</scope>
    <source>
        <strain evidence="7 8">ICMP2807</strain>
    </source>
</reference>
<dbReference type="InterPro" id="IPR005119">
    <property type="entry name" value="LysR_subst-bd"/>
</dbReference>
<dbReference type="Pfam" id="PF03466">
    <property type="entry name" value="LysR_substrate"/>
    <property type="match status" value="1"/>
</dbReference>
<dbReference type="InterPro" id="IPR036390">
    <property type="entry name" value="WH_DNA-bd_sf"/>
</dbReference>
<proteinExistence type="inferred from homology"/>
<dbReference type="GO" id="GO:0000976">
    <property type="term" value="F:transcription cis-regulatory region binding"/>
    <property type="evidence" value="ECO:0007669"/>
    <property type="project" value="TreeGrafter"/>
</dbReference>
<dbReference type="InterPro" id="IPR036388">
    <property type="entry name" value="WH-like_DNA-bd_sf"/>
</dbReference>
<dbReference type="RefSeq" id="WP_024903658.1">
    <property type="nucleotide sequence ID" value="NZ_CADFGU010000015.1"/>
</dbReference>
<protein>
    <recommendedName>
        <fullName evidence="6">HTH lysR-type domain-containing protein</fullName>
    </recommendedName>
</protein>
<dbReference type="PROSITE" id="PS50931">
    <property type="entry name" value="HTH_LYSR"/>
    <property type="match status" value="1"/>
</dbReference>
<dbReference type="AlphaFoldDB" id="A0A0F5JWW4"/>
<evidence type="ECO:0000256" key="1">
    <source>
        <dbReference type="ARBA" id="ARBA00009437"/>
    </source>
</evidence>
<dbReference type="GO" id="GO:0003700">
    <property type="term" value="F:DNA-binding transcription factor activity"/>
    <property type="evidence" value="ECO:0007669"/>
    <property type="project" value="InterPro"/>
</dbReference>
<keyword evidence="4" id="KW-0804">Transcription</keyword>
<feature type="domain" description="HTH lysR-type" evidence="6">
    <location>
        <begin position="1"/>
        <end position="58"/>
    </location>
</feature>
<dbReference type="SUPFAM" id="SSF53850">
    <property type="entry name" value="Periplasmic binding protein-like II"/>
    <property type="match status" value="1"/>
</dbReference>
<keyword evidence="3" id="KW-0238">DNA-binding</keyword>
<dbReference type="PANTHER" id="PTHR30126:SF94">
    <property type="entry name" value="LYSR FAMILY TRANSCRIPTIONAL REGULATOR"/>
    <property type="match status" value="1"/>
</dbReference>
<dbReference type="Gene3D" id="1.10.10.10">
    <property type="entry name" value="Winged helix-like DNA-binding domain superfamily/Winged helix DNA-binding domain"/>
    <property type="match status" value="1"/>
</dbReference>